<dbReference type="AlphaFoldDB" id="A0A8J2RW50"/>
<reference evidence="5" key="1">
    <citation type="submission" date="2021-11" db="EMBL/GenBank/DDBJ databases">
        <authorList>
            <person name="Schell T."/>
        </authorList>
    </citation>
    <scope>NUCLEOTIDE SEQUENCE</scope>
    <source>
        <strain evidence="5">M5</strain>
    </source>
</reference>
<proteinExistence type="predicted"/>
<name>A0A8J2RW50_9CRUS</name>
<dbReference type="SUPFAM" id="SSF82153">
    <property type="entry name" value="FAS1 domain"/>
    <property type="match status" value="1"/>
</dbReference>
<comment type="caution">
    <text evidence="5">The sequence shown here is derived from an EMBL/GenBank/DDBJ whole genome shotgun (WGS) entry which is preliminary data.</text>
</comment>
<gene>
    <name evidence="5" type="ORF">DGAL_LOCUS6926</name>
</gene>
<dbReference type="EMBL" id="CAKKLH010000127">
    <property type="protein sequence ID" value="CAH0104207.1"/>
    <property type="molecule type" value="Genomic_DNA"/>
</dbReference>
<feature type="transmembrane region" description="Helical" evidence="2">
    <location>
        <begin position="124"/>
        <end position="143"/>
    </location>
</feature>
<evidence type="ECO:0000259" key="4">
    <source>
        <dbReference type="PROSITE" id="PS50213"/>
    </source>
</evidence>
<dbReference type="Gene3D" id="2.30.180.10">
    <property type="entry name" value="FAS1 domain"/>
    <property type="match status" value="1"/>
</dbReference>
<evidence type="ECO:0000313" key="6">
    <source>
        <dbReference type="Proteomes" id="UP000789390"/>
    </source>
</evidence>
<evidence type="ECO:0000313" key="5">
    <source>
        <dbReference type="EMBL" id="CAH0104207.1"/>
    </source>
</evidence>
<dbReference type="PROSITE" id="PS50213">
    <property type="entry name" value="FAS1"/>
    <property type="match status" value="1"/>
</dbReference>
<keyword evidence="2" id="KW-0472">Membrane</keyword>
<protein>
    <recommendedName>
        <fullName evidence="4">FAS1 domain-containing protein</fullName>
    </recommendedName>
</protein>
<evidence type="ECO:0000256" key="2">
    <source>
        <dbReference type="SAM" id="Phobius"/>
    </source>
</evidence>
<keyword evidence="3" id="KW-0732">Signal</keyword>
<feature type="region of interest" description="Disordered" evidence="1">
    <location>
        <begin position="24"/>
        <end position="45"/>
    </location>
</feature>
<keyword evidence="6" id="KW-1185">Reference proteome</keyword>
<dbReference type="InterPro" id="IPR000782">
    <property type="entry name" value="FAS1_domain"/>
</dbReference>
<dbReference type="Proteomes" id="UP000789390">
    <property type="component" value="Unassembled WGS sequence"/>
</dbReference>
<sequence length="329" mass="36932">MKQKNIAYFVFMAAAFLAMPRVSSKPTPAETRKEVASKNVTPNDKQVQESRSIPIYKPDELEAIHMESCIKQCKLDWRFGHGWENWVSYCMKNECGIEPDPYESEIYDFYVSSRGQSNVMVRKAIASMSFTFVLIAALLAVTVSSSTKTGTDLISEILRAVDGRSDMLNVAFYLNMSRDALAKELPLETSGRKLSYTFFAPTSFAFLVQMPQDAVDPLVVDDALRNKVLIRHFARQRVSADDLSKLDKLVMADSKEVVLSRTPDTKTNTINKAEIQPGAIQLSNNLGTIYFVDRVFMTSDEVSEAIRVHSQKHPNSGFGFFGLPLRPDV</sequence>
<dbReference type="InterPro" id="IPR036378">
    <property type="entry name" value="FAS1_dom_sf"/>
</dbReference>
<keyword evidence="2" id="KW-0812">Transmembrane</keyword>
<organism evidence="5 6">
    <name type="scientific">Daphnia galeata</name>
    <dbReference type="NCBI Taxonomy" id="27404"/>
    <lineage>
        <taxon>Eukaryota</taxon>
        <taxon>Metazoa</taxon>
        <taxon>Ecdysozoa</taxon>
        <taxon>Arthropoda</taxon>
        <taxon>Crustacea</taxon>
        <taxon>Branchiopoda</taxon>
        <taxon>Diplostraca</taxon>
        <taxon>Cladocera</taxon>
        <taxon>Anomopoda</taxon>
        <taxon>Daphniidae</taxon>
        <taxon>Daphnia</taxon>
    </lineage>
</organism>
<feature type="chain" id="PRO_5035221733" description="FAS1 domain-containing protein" evidence="3">
    <location>
        <begin position="25"/>
        <end position="329"/>
    </location>
</feature>
<dbReference type="Pfam" id="PF02469">
    <property type="entry name" value="Fasciclin"/>
    <property type="match status" value="1"/>
</dbReference>
<accession>A0A8J2RW50</accession>
<feature type="signal peptide" evidence="3">
    <location>
        <begin position="1"/>
        <end position="24"/>
    </location>
</feature>
<feature type="domain" description="FAS1" evidence="4">
    <location>
        <begin position="154"/>
        <end position="296"/>
    </location>
</feature>
<keyword evidence="2" id="KW-1133">Transmembrane helix</keyword>
<evidence type="ECO:0000256" key="1">
    <source>
        <dbReference type="SAM" id="MobiDB-lite"/>
    </source>
</evidence>
<dbReference type="OrthoDB" id="6352195at2759"/>
<evidence type="ECO:0000256" key="3">
    <source>
        <dbReference type="SAM" id="SignalP"/>
    </source>
</evidence>
<dbReference type="SMART" id="SM00554">
    <property type="entry name" value="FAS1"/>
    <property type="match status" value="1"/>
</dbReference>